<reference evidence="4" key="1">
    <citation type="submission" date="2021-05" db="UniProtKB">
        <authorList>
            <consortium name="EnsemblPlants"/>
        </authorList>
    </citation>
    <scope>IDENTIFICATION</scope>
    <source>
        <strain evidence="4">subsp. malaccensis</strain>
    </source>
</reference>
<dbReference type="InterPro" id="IPR043128">
    <property type="entry name" value="Rev_trsase/Diguanyl_cyclase"/>
</dbReference>
<dbReference type="Gene3D" id="1.10.340.70">
    <property type="match status" value="1"/>
</dbReference>
<dbReference type="InterPro" id="IPR001584">
    <property type="entry name" value="Integrase_cat-core"/>
</dbReference>
<dbReference type="OrthoDB" id="785466at2759"/>
<dbReference type="InterPro" id="IPR002156">
    <property type="entry name" value="RNaseH_domain"/>
</dbReference>
<dbReference type="GO" id="GO:0015074">
    <property type="term" value="P:DNA integration"/>
    <property type="evidence" value="ECO:0007669"/>
    <property type="project" value="InterPro"/>
</dbReference>
<dbReference type="Gramene" id="Ma00_t04140.1">
    <property type="protein sequence ID" value="Ma00_p04140.1"/>
    <property type="gene ID" value="Ma00_g04140"/>
</dbReference>
<dbReference type="PROSITE" id="PS50878">
    <property type="entry name" value="RT_POL"/>
    <property type="match status" value="1"/>
</dbReference>
<dbReference type="Pfam" id="PF00665">
    <property type="entry name" value="rve"/>
    <property type="match status" value="1"/>
</dbReference>
<evidence type="ECO:0000313" key="4">
    <source>
        <dbReference type="EnsemblPlants" id="Ma00_p04140.1"/>
    </source>
</evidence>
<dbReference type="SUPFAM" id="SSF53098">
    <property type="entry name" value="Ribonuclease H-like"/>
    <property type="match status" value="2"/>
</dbReference>
<sequence>MFAYQIGRNMEVYVDDMIVKSQEAETHLADLAEAFATLRKFGMRLNPTKCAFGVTSGKFLGFIVHERGIDANPKKVQAIINMQSPRTIKDLQQLNGRLVALSRFLARSGYHCLPFFKALKNPKNFQWTSECEEAFKQMKRHLASLPRLASVSPGEKLGLYLAASPRAVSSVLIKESFGQQLPIYYISHVLNGPEERYPPIEKLALALVLSARKLRPYFQAHPVEVITDQPLRQVLTKFDVAGRILKWAVKLGEHDIRYVPRTAIKAQAMADFIAEFTQIEDGDPKQTPEAWTLHVDGSTNSRGAGAGLVLVAPDGRSFERSLRFGFKATNNEAEYEALLAGLGLALEMQAAAIHVFTDSQLVAEQLSGGYEACDPTMARYLARVRDLTAKFQNFTLSNIPRKENGRADALAKLASKPTSEARPEVEELPARAIEVATTALGGTPTTWVQELLRFKRDGTLPLDEAVARRLRRTHAWYTEESGRLYKRSFTYPLLRCLEPDEAQTVLAETHEGVCGEHIGGRTLAHKILRQGYYWPNMCRDAKAYWGLDLLGPFPPASGQWRYIIVGVDYFTKWVEAEPLATITEYQVEKFVWKNLVTRFGLPKAIVTDNGPQFADRRFREFCAGHGIQLRYSSVAHPQTNGLAEVTNRSILDGLKRRVSAARSVWTDELPSVLWSLRTTPKNATGESPYSLTFGTEAVLPPEMAVATLRTRSYDQEVLSKGLRAGLDMLEERHADAHLKALSYQRAVARVYNKKVRPRPIKLGDLVLRRVEVSDPPLARGKLAPKWEGPYRVTEVIRPGTYRLTTMNGSPLPRTWNVWNLKKFFV</sequence>
<organism evidence="4 5">
    <name type="scientific">Musa acuminata subsp. malaccensis</name>
    <name type="common">Wild banana</name>
    <name type="synonym">Musa malaccensis</name>
    <dbReference type="NCBI Taxonomy" id="214687"/>
    <lineage>
        <taxon>Eukaryota</taxon>
        <taxon>Viridiplantae</taxon>
        <taxon>Streptophyta</taxon>
        <taxon>Embryophyta</taxon>
        <taxon>Tracheophyta</taxon>
        <taxon>Spermatophyta</taxon>
        <taxon>Magnoliopsida</taxon>
        <taxon>Liliopsida</taxon>
        <taxon>Zingiberales</taxon>
        <taxon>Musaceae</taxon>
        <taxon>Musa</taxon>
    </lineage>
</organism>
<dbReference type="Pfam" id="PF00078">
    <property type="entry name" value="RVT_1"/>
    <property type="match status" value="1"/>
</dbReference>
<dbReference type="Pfam" id="PF13456">
    <property type="entry name" value="RVT_3"/>
    <property type="match status" value="1"/>
</dbReference>
<protein>
    <submittedName>
        <fullName evidence="4">Uncharacterized protein</fullName>
    </submittedName>
</protein>
<dbReference type="InParanoid" id="A0A804HN65"/>
<proteinExistence type="predicted"/>
<feature type="domain" description="Reverse transcriptase" evidence="1">
    <location>
        <begin position="1"/>
        <end position="64"/>
    </location>
</feature>
<dbReference type="FunCoup" id="A0A804HN65">
    <property type="interactions" value="622"/>
</dbReference>
<dbReference type="InterPro" id="IPR043502">
    <property type="entry name" value="DNA/RNA_pol_sf"/>
</dbReference>
<dbReference type="InterPro" id="IPR000477">
    <property type="entry name" value="RT_dom"/>
</dbReference>
<dbReference type="Gene3D" id="3.30.70.270">
    <property type="match status" value="2"/>
</dbReference>
<dbReference type="GO" id="GO:0003676">
    <property type="term" value="F:nucleic acid binding"/>
    <property type="evidence" value="ECO:0007669"/>
    <property type="project" value="InterPro"/>
</dbReference>
<accession>A0A804HN65</accession>
<keyword evidence="5" id="KW-1185">Reference proteome</keyword>
<dbReference type="Gene3D" id="3.30.420.10">
    <property type="entry name" value="Ribonuclease H-like superfamily/Ribonuclease H"/>
    <property type="match status" value="2"/>
</dbReference>
<dbReference type="SUPFAM" id="SSF56672">
    <property type="entry name" value="DNA/RNA polymerases"/>
    <property type="match status" value="1"/>
</dbReference>
<dbReference type="InterPro" id="IPR036397">
    <property type="entry name" value="RNaseH_sf"/>
</dbReference>
<evidence type="ECO:0000313" key="5">
    <source>
        <dbReference type="Proteomes" id="UP000012960"/>
    </source>
</evidence>
<name>A0A804HN65_MUSAM</name>
<dbReference type="Pfam" id="PF17919">
    <property type="entry name" value="RT_RNaseH_2"/>
    <property type="match status" value="1"/>
</dbReference>
<dbReference type="AlphaFoldDB" id="A0A804HN65"/>
<dbReference type="InterPro" id="IPR012337">
    <property type="entry name" value="RNaseH-like_sf"/>
</dbReference>
<dbReference type="InterPro" id="IPR041577">
    <property type="entry name" value="RT_RNaseH_2"/>
</dbReference>
<evidence type="ECO:0000259" key="2">
    <source>
        <dbReference type="PROSITE" id="PS50879"/>
    </source>
</evidence>
<dbReference type="Proteomes" id="UP000012960">
    <property type="component" value="Unplaced"/>
</dbReference>
<feature type="domain" description="RNase H type-1" evidence="2">
    <location>
        <begin position="287"/>
        <end position="416"/>
    </location>
</feature>
<dbReference type="PROSITE" id="PS50994">
    <property type="entry name" value="INTEGRASE"/>
    <property type="match status" value="1"/>
</dbReference>
<evidence type="ECO:0000259" key="1">
    <source>
        <dbReference type="PROSITE" id="PS50878"/>
    </source>
</evidence>
<dbReference type="OMA" id="HNTIWAQ"/>
<dbReference type="CDD" id="cd09279">
    <property type="entry name" value="RNase_HI_like"/>
    <property type="match status" value="1"/>
</dbReference>
<dbReference type="GO" id="GO:0004523">
    <property type="term" value="F:RNA-DNA hybrid ribonuclease activity"/>
    <property type="evidence" value="ECO:0007669"/>
    <property type="project" value="InterPro"/>
</dbReference>
<feature type="domain" description="Integrase catalytic" evidence="3">
    <location>
        <begin position="531"/>
        <end position="696"/>
    </location>
</feature>
<dbReference type="PANTHER" id="PTHR48475">
    <property type="entry name" value="RIBONUCLEASE H"/>
    <property type="match status" value="1"/>
</dbReference>
<evidence type="ECO:0000259" key="3">
    <source>
        <dbReference type="PROSITE" id="PS50994"/>
    </source>
</evidence>
<dbReference type="PANTHER" id="PTHR48475:SF2">
    <property type="entry name" value="RIBONUCLEASE H"/>
    <property type="match status" value="1"/>
</dbReference>
<dbReference type="PROSITE" id="PS50879">
    <property type="entry name" value="RNASE_H_1"/>
    <property type="match status" value="1"/>
</dbReference>
<dbReference type="EnsemblPlants" id="Ma00_t04140.1">
    <property type="protein sequence ID" value="Ma00_p04140.1"/>
    <property type="gene ID" value="Ma00_g04140"/>
</dbReference>